<dbReference type="Proteomes" id="UP001224775">
    <property type="component" value="Unassembled WGS sequence"/>
</dbReference>
<comment type="caution">
    <text evidence="1">The sequence shown here is derived from an EMBL/GenBank/DDBJ whole genome shotgun (WGS) entry which is preliminary data.</text>
</comment>
<accession>A0AAD8YEF2</accession>
<protein>
    <submittedName>
        <fullName evidence="1">Uncharacterized protein</fullName>
    </submittedName>
</protein>
<evidence type="ECO:0000313" key="2">
    <source>
        <dbReference type="Proteomes" id="UP001224775"/>
    </source>
</evidence>
<gene>
    <name evidence="1" type="ORF">QTG54_004287</name>
</gene>
<dbReference type="AlphaFoldDB" id="A0AAD8YEF2"/>
<proteinExistence type="predicted"/>
<reference evidence="1" key="1">
    <citation type="submission" date="2023-06" db="EMBL/GenBank/DDBJ databases">
        <title>Survivors Of The Sea: Transcriptome response of Skeletonema marinoi to long-term dormancy.</title>
        <authorList>
            <person name="Pinder M.I.M."/>
            <person name="Kourtchenko O."/>
            <person name="Robertson E.K."/>
            <person name="Larsson T."/>
            <person name="Maumus F."/>
            <person name="Osuna-Cruz C.M."/>
            <person name="Vancaester E."/>
            <person name="Stenow R."/>
            <person name="Vandepoele K."/>
            <person name="Ploug H."/>
            <person name="Bruchert V."/>
            <person name="Godhe A."/>
            <person name="Topel M."/>
        </authorList>
    </citation>
    <scope>NUCLEOTIDE SEQUENCE</scope>
    <source>
        <strain evidence="1">R05AC</strain>
    </source>
</reference>
<keyword evidence="2" id="KW-1185">Reference proteome</keyword>
<organism evidence="1 2">
    <name type="scientific">Skeletonema marinoi</name>
    <dbReference type="NCBI Taxonomy" id="267567"/>
    <lineage>
        <taxon>Eukaryota</taxon>
        <taxon>Sar</taxon>
        <taxon>Stramenopiles</taxon>
        <taxon>Ochrophyta</taxon>
        <taxon>Bacillariophyta</taxon>
        <taxon>Coscinodiscophyceae</taxon>
        <taxon>Thalassiosirophycidae</taxon>
        <taxon>Thalassiosirales</taxon>
        <taxon>Skeletonemataceae</taxon>
        <taxon>Skeletonema</taxon>
        <taxon>Skeletonema marinoi-dohrnii complex</taxon>
    </lineage>
</organism>
<dbReference type="EMBL" id="JATAAI010000006">
    <property type="protein sequence ID" value="KAK1744996.1"/>
    <property type="molecule type" value="Genomic_DNA"/>
</dbReference>
<name>A0AAD8YEF2_9STRA</name>
<sequence length="82" mass="9456">MVFMAPKANTTNEKERSCPFDFDWESMSKPRKWTHYVDLSQSDLIKSQDIQRHHVVRKLLARQLFMDTGGSFAEASVVAGDH</sequence>
<evidence type="ECO:0000313" key="1">
    <source>
        <dbReference type="EMBL" id="KAK1744996.1"/>
    </source>
</evidence>